<evidence type="ECO:0008006" key="3">
    <source>
        <dbReference type="Google" id="ProtNLM"/>
    </source>
</evidence>
<dbReference type="KEGG" id="alp:LPB137_10435"/>
<dbReference type="InterPro" id="IPR041881">
    <property type="entry name" value="PqqD_sf"/>
</dbReference>
<dbReference type="Pfam" id="PF05402">
    <property type="entry name" value="PqqD"/>
    <property type="match status" value="1"/>
</dbReference>
<dbReference type="STRING" id="1850254.LPB137_10435"/>
<gene>
    <name evidence="1" type="ORF">LPB137_10435</name>
</gene>
<name>A0A1P8KNQ6_9BACT</name>
<dbReference type="InterPro" id="IPR008792">
    <property type="entry name" value="PQQD"/>
</dbReference>
<evidence type="ECO:0000313" key="2">
    <source>
        <dbReference type="Proteomes" id="UP000186074"/>
    </source>
</evidence>
<sequence>MNLNTKVTIPDTLFSQEVDDETIVLDTNTQEYFNFSSLGKVIWDMLLEENTLQEIFDELNEFMEVEKKQLENDILDFVKSLNERNLIKTSD</sequence>
<dbReference type="Proteomes" id="UP000186074">
    <property type="component" value="Chromosome"/>
</dbReference>
<evidence type="ECO:0000313" key="1">
    <source>
        <dbReference type="EMBL" id="APW66232.1"/>
    </source>
</evidence>
<proteinExistence type="predicted"/>
<dbReference type="AlphaFoldDB" id="A0A1P8KNQ6"/>
<keyword evidence="2" id="KW-1185">Reference proteome</keyword>
<dbReference type="EMBL" id="CP019070">
    <property type="protein sequence ID" value="APW66232.1"/>
    <property type="molecule type" value="Genomic_DNA"/>
</dbReference>
<organism evidence="1 2">
    <name type="scientific">Poseidonibacter parvus</name>
    <dbReference type="NCBI Taxonomy" id="1850254"/>
    <lineage>
        <taxon>Bacteria</taxon>
        <taxon>Pseudomonadati</taxon>
        <taxon>Campylobacterota</taxon>
        <taxon>Epsilonproteobacteria</taxon>
        <taxon>Campylobacterales</taxon>
        <taxon>Arcobacteraceae</taxon>
        <taxon>Poseidonibacter</taxon>
    </lineage>
</organism>
<dbReference type="Gene3D" id="1.10.10.1150">
    <property type="entry name" value="Coenzyme PQQ synthesis protein D (PqqD)"/>
    <property type="match status" value="1"/>
</dbReference>
<protein>
    <recommendedName>
        <fullName evidence="3">PqqD family protein</fullName>
    </recommendedName>
</protein>
<reference evidence="1 2" key="1">
    <citation type="submission" date="2017-01" db="EMBL/GenBank/DDBJ databases">
        <title>Genome sequencing of Arcobacter sp. LPB0137.</title>
        <authorList>
            <person name="Lee G.-W."/>
            <person name="Yi H."/>
        </authorList>
    </citation>
    <scope>NUCLEOTIDE SEQUENCE [LARGE SCALE GENOMIC DNA]</scope>
    <source>
        <strain evidence="1 2">LPB0137</strain>
    </source>
</reference>
<dbReference type="RefSeq" id="WP_076087759.1">
    <property type="nucleotide sequence ID" value="NZ_CP019070.1"/>
</dbReference>
<accession>A0A1P8KNQ6</accession>